<comment type="caution">
    <text evidence="4">The sequence shown here is derived from an EMBL/GenBank/DDBJ whole genome shotgun (WGS) entry which is preliminary data.</text>
</comment>
<dbReference type="Gene3D" id="2.60.40.1220">
    <property type="match status" value="2"/>
</dbReference>
<dbReference type="PROSITE" id="PS51841">
    <property type="entry name" value="LTD"/>
    <property type="match status" value="2"/>
</dbReference>
<dbReference type="EMBL" id="JAKJSC010000001">
    <property type="protein sequence ID" value="MDE5418442.1"/>
    <property type="molecule type" value="Genomic_DNA"/>
</dbReference>
<dbReference type="InterPro" id="IPR014755">
    <property type="entry name" value="Cu-Rt/internalin_Ig-like"/>
</dbReference>
<sequence length="2100" mass="235398">MKKTLCVKLFLMVFLLNSSWLYAEDVWRDNFAEETGKGYWGGGSDMAGIIDWTLSTENCSLTDESDYIKVISTSGGRLEAKDCDGEAIWKTFSIDISTFTDVEISLYVAETGSSTNANKYIKCFYKLDGGDEVPFETNPENIGNWGNTTVSQGELNGSNLQVLVKMNNPNAGDAVYIKDVLISGKPIIPESDKLTQILASQSPIEKINIETTINEPSVAVPFFRFKIEETAEVTDDLPTKISNMAFYNSNPENGMNWNNNIGGIHLFSEENEIVPNIVQHDADSIWMEFLEGQINIPNATSREFELRVYLDTTNPIVDGKNFELYIKESALGFKTFDSGSGFSSQSNKLSSEIHLIDVSASRICFTNLQDTIIRNHQFSISLKAVDNFDNLDVDAEEEVSLSLKNGSGVLESKNEINQLFVKGEICFDSLQYSEVETINLSAKGNVLGEWISNNIVVKNTRQTYVAVDSSYANNRDFSSLRVEQEDALEVYRFTIIDSGQDSLSTILKNIRLIGSDKNQVNWEKSIEKFIIKRDNEVLDGVLDVDDSELTIQFSESEIGREVASELTAAYSILCYLKKGKTIDGEIFQMAIDSLHTQWEVSDKGSGLLPIFESNLLGPEFTLNVEPENMNFTDVPKFINFQEQFELGIELIDRFGNVDSDFDSEIRLSLATGNGEFLSENFNAIKKEVKYVWSDLVYSMAEIFTIQVECDYFPTILSDNISAVDRTSMISSADAIESLELNPLAIDQQNAIAIFSFQIADLGSHDQLSTSLSNLKFYNSYPENYFNWKKHIAGAVLKSSGELIATTNDIEEDYIRFSSSQGVVEVGNGLSKNLTLEIFFRKGNLSDLATLQVEIPSEDHEWKTLENSSALSSEMPKLSSSVYQIQVQASKYAFLAAPFAIVGSQDKFSLRIGACDTHGNIDVDAQEDVNLILDNEIGELLLSEEVKGLENGIAVFDSIQYTGNDNFQIIIDANLVSDTAKIFLGEDELKISDDFETGNLNLWQNTDAWKASSYQAINGDYSLKHNLSSEIGSSHISIPLTDLKPNSGVIQWSFIIRNGDWDPSAGNQFVFHLLMDNSDPEKLTEKYSVGVNLQGSKDLLSFWNANKDEDLKLLFESDLNWNENESIAIQVNYFPEGRWELAYNRLGELDNWLRAGQFYSEVNDTSADWFSGLDFSFESSSRAGYLWFDDLKIKAINTAPFLKFHHLIGQDSIKLIYSEDLDFESLVNKENFIVKRNEQSLSSFDVNKGDANNELILKFEEALLTGEYSFEILNICDLKGAVRDKETFHLNYFAPAKEYDIVINEIMADENPSVGLPEYEYLELYNTTEYPISVEDWKLKVGSKTVILGKDSIPAFEYLLLCSTTAAEQFSEYGNVLGVTSFPGLTNSGTSIEIQSAEEVLIDRVVYSDSWYQDEFKSDGGWSLERIDPLNTCSRNGNWAASESGDCGTPGAENSIYKNNPDNIAPKISEFSILSRLDVLLSLSEYVDTLILKNTDNYTFANNSVSSIELLTSDQLKINFSNPFEDGVNQNLSISGLKDECDNALDTILNFTWHEVHPNDIVINEIMADENPSVGLPEFEYIELYNNTSHSVSIRNWTLKINGKHLHIDAVTVEADSYLILCSNSAVDLFKNYGNVSGLTGFSGLTNSEGTITIESSENVMLDHIQYFSAWHQTVEKENGGWSLERIDPNNTAWQQNNWSSSMDESGGTPGKLNSIDSVNIDLDPPLVLTCNLRYEDCLELVFSEPMDEQSMHDLANFELSDNTSIDKIEQQDSNPLEYHLFCSETLSVNQQYELIISEKVKDLGGNSLEITQYAFWVADEIAEGDVIINEVLFNPYPNGSDYVEIVNVSDKIIDLKDVKLGTRDENYQLMDTLPFSMEYLHPKEYFLITDDTLNVSKNYFTTNSNVFCQAKSLPSFNDEKGRVVLSSKEVIIDDFEYNEEMHFALLASLNGVALERVDPFVETNKESNWQSAAQNIGFGSPGMQNSVFQEAALQTTEVSLSSEVFSPDNDGINDRLMINFKLKEDGYLASIRIYNSLGVEVRKLATNVNLANEDTLFWDGLSSNKMRTPIGVYLVYIELFNLEGDVSSFKLPCVLGGKFK</sequence>
<keyword evidence="5" id="KW-1185">Reference proteome</keyword>
<organism evidence="4 5">
    <name type="scientific">Paralabilibaculum antarcticum</name>
    <dbReference type="NCBI Taxonomy" id="2912572"/>
    <lineage>
        <taxon>Bacteria</taxon>
        <taxon>Pseudomonadati</taxon>
        <taxon>Bacteroidota</taxon>
        <taxon>Bacteroidia</taxon>
        <taxon>Marinilabiliales</taxon>
        <taxon>Marinifilaceae</taxon>
        <taxon>Paralabilibaculum</taxon>
    </lineage>
</organism>
<evidence type="ECO:0000313" key="5">
    <source>
        <dbReference type="Proteomes" id="UP001528920"/>
    </source>
</evidence>
<feature type="domain" description="LTD" evidence="3">
    <location>
        <begin position="1551"/>
        <end position="1667"/>
    </location>
</feature>
<reference evidence="4 5" key="1">
    <citation type="submission" date="2022-01" db="EMBL/GenBank/DDBJ databases">
        <title>Labilibaculum sp. nov, a marine bacterium isolated from Antarctica.</title>
        <authorList>
            <person name="Dai W."/>
        </authorList>
    </citation>
    <scope>NUCLEOTIDE SEQUENCE [LARGE SCALE GENOMIC DNA]</scope>
    <source>
        <strain evidence="4 5">DW002</strain>
    </source>
</reference>
<proteinExistence type="predicted"/>
<evidence type="ECO:0000256" key="1">
    <source>
        <dbReference type="ARBA" id="ARBA00022729"/>
    </source>
</evidence>
<dbReference type="Gene3D" id="2.60.40.4070">
    <property type="match status" value="1"/>
</dbReference>
<dbReference type="Proteomes" id="UP001528920">
    <property type="component" value="Unassembled WGS sequence"/>
</dbReference>
<dbReference type="RefSeq" id="WP_275109767.1">
    <property type="nucleotide sequence ID" value="NZ_JAKJSC010000001.1"/>
</dbReference>
<dbReference type="InterPro" id="IPR036415">
    <property type="entry name" value="Lamin_tail_dom_sf"/>
</dbReference>
<gene>
    <name evidence="4" type="ORF">L3049_10515</name>
</gene>
<protein>
    <submittedName>
        <fullName evidence="4">Lamin tail domain-containing protein</fullName>
    </submittedName>
</protein>
<dbReference type="Pfam" id="PF00932">
    <property type="entry name" value="LTD"/>
    <property type="match status" value="3"/>
</dbReference>
<feature type="chain" id="PRO_5045132783" evidence="2">
    <location>
        <begin position="24"/>
        <end position="2100"/>
    </location>
</feature>
<feature type="signal peptide" evidence="2">
    <location>
        <begin position="1"/>
        <end position="23"/>
    </location>
</feature>
<dbReference type="Pfam" id="PF13585">
    <property type="entry name" value="CHU_C"/>
    <property type="match status" value="1"/>
</dbReference>
<dbReference type="InterPro" id="IPR001322">
    <property type="entry name" value="Lamin_tail_dom"/>
</dbReference>
<evidence type="ECO:0000259" key="3">
    <source>
        <dbReference type="PROSITE" id="PS51841"/>
    </source>
</evidence>
<feature type="domain" description="LTD" evidence="3">
    <location>
        <begin position="1287"/>
        <end position="1408"/>
    </location>
</feature>
<keyword evidence="1 2" id="KW-0732">Signal</keyword>
<name>A0ABT5VT16_9BACT</name>
<evidence type="ECO:0000313" key="4">
    <source>
        <dbReference type="EMBL" id="MDE5418442.1"/>
    </source>
</evidence>
<evidence type="ECO:0000256" key="2">
    <source>
        <dbReference type="SAM" id="SignalP"/>
    </source>
</evidence>
<dbReference type="SUPFAM" id="SSF74853">
    <property type="entry name" value="Lamin A/C globular tail domain"/>
    <property type="match status" value="1"/>
</dbReference>
<accession>A0ABT5VT16</accession>